<protein>
    <submittedName>
        <fullName evidence="2">Uncharacterized protein</fullName>
    </submittedName>
</protein>
<dbReference type="InterPro" id="IPR012340">
    <property type="entry name" value="NA-bd_OB-fold"/>
</dbReference>
<gene>
    <name evidence="2" type="ORF">Prudu_002078</name>
</gene>
<proteinExistence type="predicted"/>
<reference evidence="2" key="1">
    <citation type="journal article" date="2019" name="Science">
        <title>Mutation of a bHLH transcription factor allowed almond domestication.</title>
        <authorList>
            <person name="Sanchez-Perez R."/>
            <person name="Pavan S."/>
            <person name="Mazzeo R."/>
            <person name="Moldovan C."/>
            <person name="Aiese Cigliano R."/>
            <person name="Del Cueto J."/>
            <person name="Ricciardi F."/>
            <person name="Lotti C."/>
            <person name="Ricciardi L."/>
            <person name="Dicenta F."/>
            <person name="Lopez-Marques R.L."/>
            <person name="Lindberg Moller B."/>
        </authorList>
    </citation>
    <scope>NUCLEOTIDE SEQUENCE</scope>
</reference>
<dbReference type="AlphaFoldDB" id="A0A4Y1QPY0"/>
<organism evidence="2">
    <name type="scientific">Prunus dulcis</name>
    <name type="common">Almond</name>
    <name type="synonym">Amygdalus dulcis</name>
    <dbReference type="NCBI Taxonomy" id="3755"/>
    <lineage>
        <taxon>Eukaryota</taxon>
        <taxon>Viridiplantae</taxon>
        <taxon>Streptophyta</taxon>
        <taxon>Embryophyta</taxon>
        <taxon>Tracheophyta</taxon>
        <taxon>Spermatophyta</taxon>
        <taxon>Magnoliopsida</taxon>
        <taxon>eudicotyledons</taxon>
        <taxon>Gunneridae</taxon>
        <taxon>Pentapetalae</taxon>
        <taxon>rosids</taxon>
        <taxon>fabids</taxon>
        <taxon>Rosales</taxon>
        <taxon>Rosaceae</taxon>
        <taxon>Amygdaloideae</taxon>
        <taxon>Amygdaleae</taxon>
        <taxon>Prunus</taxon>
    </lineage>
</organism>
<dbReference type="Gene3D" id="2.40.50.140">
    <property type="entry name" value="Nucleic acid-binding proteins"/>
    <property type="match status" value="1"/>
</dbReference>
<dbReference type="SUPFAM" id="SSF50249">
    <property type="entry name" value="Nucleic acid-binding proteins"/>
    <property type="match status" value="1"/>
</dbReference>
<name>A0A4Y1QPY0_PRUDU</name>
<evidence type="ECO:0000313" key="2">
    <source>
        <dbReference type="EMBL" id="BBG93923.1"/>
    </source>
</evidence>
<dbReference type="EMBL" id="AP019297">
    <property type="protein sequence ID" value="BBG93923.1"/>
    <property type="molecule type" value="Genomic_DNA"/>
</dbReference>
<evidence type="ECO:0000256" key="1">
    <source>
        <dbReference type="SAM" id="MobiDB-lite"/>
    </source>
</evidence>
<feature type="region of interest" description="Disordered" evidence="1">
    <location>
        <begin position="91"/>
        <end position="131"/>
    </location>
</feature>
<accession>A0A4Y1QPY0</accession>
<sequence length="131" mass="14775">MMFKVSLVLEDSTDETNAIIIGRAAEQLFRISSNELVVQRDFTDQQQLPNAILQTRGQFKKFQLRFGTMRSDSNKNDLLIQAIFDNTMPLLEPTSQSSDKSLATHDKENNATQIVPPITPLHSKQIPSELS</sequence>